<evidence type="ECO:0000313" key="1">
    <source>
        <dbReference type="EMBL" id="KAG8224728.1"/>
    </source>
</evidence>
<dbReference type="Gene3D" id="1.10.20.10">
    <property type="entry name" value="Histone, subunit A"/>
    <property type="match status" value="1"/>
</dbReference>
<reference evidence="1" key="1">
    <citation type="submission" date="2013-04" db="EMBL/GenBank/DDBJ databases">
        <authorList>
            <person name="Qu J."/>
            <person name="Murali S.C."/>
            <person name="Bandaranaike D."/>
            <person name="Bellair M."/>
            <person name="Blankenburg K."/>
            <person name="Chao H."/>
            <person name="Dinh H."/>
            <person name="Doddapaneni H."/>
            <person name="Downs B."/>
            <person name="Dugan-Rocha S."/>
            <person name="Elkadiri S."/>
            <person name="Gnanaolivu R.D."/>
            <person name="Hernandez B."/>
            <person name="Javaid M."/>
            <person name="Jayaseelan J.C."/>
            <person name="Lee S."/>
            <person name="Li M."/>
            <person name="Ming W."/>
            <person name="Munidasa M."/>
            <person name="Muniz J."/>
            <person name="Nguyen L."/>
            <person name="Ongeri F."/>
            <person name="Osuji N."/>
            <person name="Pu L.-L."/>
            <person name="Puazo M."/>
            <person name="Qu C."/>
            <person name="Quiroz J."/>
            <person name="Raj R."/>
            <person name="Weissenberger G."/>
            <person name="Xin Y."/>
            <person name="Zou X."/>
            <person name="Han Y."/>
            <person name="Richards S."/>
            <person name="Worley K."/>
            <person name="Muzny D."/>
            <person name="Gibbs R."/>
        </authorList>
    </citation>
    <scope>NUCLEOTIDE SEQUENCE</scope>
    <source>
        <strain evidence="1">Sampled in the wild</strain>
    </source>
</reference>
<dbReference type="GO" id="GO:0046982">
    <property type="term" value="F:protein heterodimerization activity"/>
    <property type="evidence" value="ECO:0007669"/>
    <property type="project" value="InterPro"/>
</dbReference>
<protein>
    <recommendedName>
        <fullName evidence="3">Histone H2A</fullName>
    </recommendedName>
</protein>
<dbReference type="InterPro" id="IPR009072">
    <property type="entry name" value="Histone-fold"/>
</dbReference>
<dbReference type="PRINTS" id="PR00620">
    <property type="entry name" value="HISTONEH2A"/>
</dbReference>
<dbReference type="InterPro" id="IPR002119">
    <property type="entry name" value="Histone_H2A"/>
</dbReference>
<evidence type="ECO:0000313" key="2">
    <source>
        <dbReference type="Proteomes" id="UP000792457"/>
    </source>
</evidence>
<comment type="caution">
    <text evidence="1">The sequence shown here is derived from an EMBL/GenBank/DDBJ whole genome shotgun (WGS) entry which is preliminary data.</text>
</comment>
<keyword evidence="2" id="KW-1185">Reference proteome</keyword>
<proteinExistence type="predicted"/>
<accession>A0A8K0K2F4</accession>
<dbReference type="EMBL" id="KZ308209">
    <property type="protein sequence ID" value="KAG8224728.1"/>
    <property type="molecule type" value="Genomic_DNA"/>
</dbReference>
<dbReference type="PANTHER" id="PTHR23430">
    <property type="entry name" value="HISTONE H2A"/>
    <property type="match status" value="1"/>
</dbReference>
<dbReference type="SUPFAM" id="SSF47113">
    <property type="entry name" value="Histone-fold"/>
    <property type="match status" value="1"/>
</dbReference>
<feature type="non-terminal residue" evidence="1">
    <location>
        <position position="1"/>
    </location>
</feature>
<sequence>YPRRTVSNPEFTVCIPTAATLKRRLRRRRSTSSELTLGDPEEPTEGLIVRRTRSGRIYGTSEKAPADTPVAPSAASSIAHLQQARDISRTEEIVCSLYVRQKGISYVHERKGRIQGKVHVLFLPYGTSVPCWTYPCLLRMGNYTEHVGALAPVFLATVMEYLATEFLELAGNTTSDNKKATIIPHSTCYLQG</sequence>
<dbReference type="GO" id="GO:0030527">
    <property type="term" value="F:structural constituent of chromatin"/>
    <property type="evidence" value="ECO:0007669"/>
    <property type="project" value="InterPro"/>
</dbReference>
<evidence type="ECO:0008006" key="3">
    <source>
        <dbReference type="Google" id="ProtNLM"/>
    </source>
</evidence>
<gene>
    <name evidence="1" type="ORF">J437_LFUL004898</name>
</gene>
<organism evidence="1 2">
    <name type="scientific">Ladona fulva</name>
    <name type="common">Scarce chaser dragonfly</name>
    <name type="synonym">Libellula fulva</name>
    <dbReference type="NCBI Taxonomy" id="123851"/>
    <lineage>
        <taxon>Eukaryota</taxon>
        <taxon>Metazoa</taxon>
        <taxon>Ecdysozoa</taxon>
        <taxon>Arthropoda</taxon>
        <taxon>Hexapoda</taxon>
        <taxon>Insecta</taxon>
        <taxon>Pterygota</taxon>
        <taxon>Palaeoptera</taxon>
        <taxon>Odonata</taxon>
        <taxon>Epiprocta</taxon>
        <taxon>Anisoptera</taxon>
        <taxon>Libelluloidea</taxon>
        <taxon>Libellulidae</taxon>
        <taxon>Ladona</taxon>
    </lineage>
</organism>
<dbReference type="GO" id="GO:0000786">
    <property type="term" value="C:nucleosome"/>
    <property type="evidence" value="ECO:0007669"/>
    <property type="project" value="InterPro"/>
</dbReference>
<reference evidence="1" key="2">
    <citation type="submission" date="2017-10" db="EMBL/GenBank/DDBJ databases">
        <title>Ladona fulva Genome sequencing and assembly.</title>
        <authorList>
            <person name="Murali S."/>
            <person name="Richards S."/>
            <person name="Bandaranaike D."/>
            <person name="Bellair M."/>
            <person name="Blankenburg K."/>
            <person name="Chao H."/>
            <person name="Dinh H."/>
            <person name="Doddapaneni H."/>
            <person name="Dugan-Rocha S."/>
            <person name="Elkadiri S."/>
            <person name="Gnanaolivu R."/>
            <person name="Hernandez B."/>
            <person name="Skinner E."/>
            <person name="Javaid M."/>
            <person name="Lee S."/>
            <person name="Li M."/>
            <person name="Ming W."/>
            <person name="Munidasa M."/>
            <person name="Muniz J."/>
            <person name="Nguyen L."/>
            <person name="Hughes D."/>
            <person name="Osuji N."/>
            <person name="Pu L.-L."/>
            <person name="Puazo M."/>
            <person name="Qu C."/>
            <person name="Quiroz J."/>
            <person name="Raj R."/>
            <person name="Weissenberger G."/>
            <person name="Xin Y."/>
            <person name="Zou X."/>
            <person name="Han Y."/>
            <person name="Worley K."/>
            <person name="Muzny D."/>
            <person name="Gibbs R."/>
        </authorList>
    </citation>
    <scope>NUCLEOTIDE SEQUENCE</scope>
    <source>
        <strain evidence="1">Sampled in the wild</strain>
    </source>
</reference>
<dbReference type="GO" id="GO:0003677">
    <property type="term" value="F:DNA binding"/>
    <property type="evidence" value="ECO:0007669"/>
    <property type="project" value="InterPro"/>
</dbReference>
<dbReference type="AlphaFoldDB" id="A0A8K0K2F4"/>
<dbReference type="Proteomes" id="UP000792457">
    <property type="component" value="Unassembled WGS sequence"/>
</dbReference>
<name>A0A8K0K2F4_LADFU</name>
<dbReference type="OrthoDB" id="9421954at2759"/>